<evidence type="ECO:0000259" key="18">
    <source>
        <dbReference type="PROSITE" id="PS50089"/>
    </source>
</evidence>
<feature type="region of interest" description="Disordered" evidence="17">
    <location>
        <begin position="628"/>
        <end position="705"/>
    </location>
</feature>
<keyword evidence="7" id="KW-0963">Cytoplasm</keyword>
<organism evidence="19 20">
    <name type="scientific">Owenia fusiformis</name>
    <name type="common">Polychaete worm</name>
    <dbReference type="NCBI Taxonomy" id="6347"/>
    <lineage>
        <taxon>Eukaryota</taxon>
        <taxon>Metazoa</taxon>
        <taxon>Spiralia</taxon>
        <taxon>Lophotrochozoa</taxon>
        <taxon>Annelida</taxon>
        <taxon>Polychaeta</taxon>
        <taxon>Sedentaria</taxon>
        <taxon>Canalipalpata</taxon>
        <taxon>Sabellida</taxon>
        <taxon>Oweniida</taxon>
        <taxon>Oweniidae</taxon>
        <taxon>Owenia</taxon>
    </lineage>
</organism>
<evidence type="ECO:0000256" key="8">
    <source>
        <dbReference type="ARBA" id="ARBA00022679"/>
    </source>
</evidence>
<dbReference type="PROSITE" id="PS50089">
    <property type="entry name" value="ZF_RING_2"/>
    <property type="match status" value="1"/>
</dbReference>
<dbReference type="InterPro" id="IPR018957">
    <property type="entry name" value="Znf_C3HC4_RING-type"/>
</dbReference>
<dbReference type="Pfam" id="PF00097">
    <property type="entry name" value="zf-C3HC4"/>
    <property type="match status" value="1"/>
</dbReference>
<evidence type="ECO:0000256" key="11">
    <source>
        <dbReference type="ARBA" id="ARBA00022786"/>
    </source>
</evidence>
<feature type="region of interest" description="Disordered" evidence="17">
    <location>
        <begin position="762"/>
        <end position="854"/>
    </location>
</feature>
<dbReference type="PANTHER" id="PTHR12983">
    <property type="entry name" value="RING FINGER 10 FAMILY MEMBER"/>
    <property type="match status" value="1"/>
</dbReference>
<dbReference type="InterPro" id="IPR001841">
    <property type="entry name" value="Znf_RING"/>
</dbReference>
<proteinExistence type="inferred from homology"/>
<evidence type="ECO:0000256" key="9">
    <source>
        <dbReference type="ARBA" id="ARBA00022723"/>
    </source>
</evidence>
<dbReference type="Proteomes" id="UP000749559">
    <property type="component" value="Unassembled WGS sequence"/>
</dbReference>
<keyword evidence="8" id="KW-0808">Transferase</keyword>
<comment type="pathway">
    <text evidence="4">Protein modification; protein ubiquitination.</text>
</comment>
<dbReference type="InterPro" id="IPR013083">
    <property type="entry name" value="Znf_RING/FYVE/PHD"/>
</dbReference>
<dbReference type="GO" id="GO:0005737">
    <property type="term" value="C:cytoplasm"/>
    <property type="evidence" value="ECO:0007669"/>
    <property type="project" value="UniProtKB-SubCell"/>
</dbReference>
<evidence type="ECO:0000313" key="20">
    <source>
        <dbReference type="Proteomes" id="UP000749559"/>
    </source>
</evidence>
<comment type="caution">
    <text evidence="19">The sequence shown here is derived from an EMBL/GenBank/DDBJ whole genome shotgun (WGS) entry which is preliminary data.</text>
</comment>
<feature type="region of interest" description="Disordered" evidence="17">
    <location>
        <begin position="1"/>
        <end position="89"/>
    </location>
</feature>
<comment type="catalytic activity">
    <reaction evidence="1">
        <text>S-ubiquitinyl-[E2 ubiquitin-conjugating enzyme]-L-cysteine + [acceptor protein]-L-lysine = [E2 ubiquitin-conjugating enzyme]-L-cysteine + N(6)-ubiquitinyl-[acceptor protein]-L-lysine.</text>
        <dbReference type="EC" id="2.3.2.27"/>
    </reaction>
</comment>
<feature type="compositionally biased region" description="Basic residues" evidence="17">
    <location>
        <begin position="833"/>
        <end position="844"/>
    </location>
</feature>
<evidence type="ECO:0000256" key="4">
    <source>
        <dbReference type="ARBA" id="ARBA00004906"/>
    </source>
</evidence>
<keyword evidence="10 16" id="KW-0863">Zinc-finger</keyword>
<dbReference type="GO" id="GO:0000976">
    <property type="term" value="F:transcription cis-regulatory region binding"/>
    <property type="evidence" value="ECO:0007669"/>
    <property type="project" value="TreeGrafter"/>
</dbReference>
<evidence type="ECO:0000256" key="12">
    <source>
        <dbReference type="ARBA" id="ARBA00022833"/>
    </source>
</evidence>
<evidence type="ECO:0000256" key="14">
    <source>
        <dbReference type="ARBA" id="ARBA00035131"/>
    </source>
</evidence>
<feature type="compositionally biased region" description="Basic and acidic residues" evidence="17">
    <location>
        <begin position="664"/>
        <end position="677"/>
    </location>
</feature>
<evidence type="ECO:0000256" key="6">
    <source>
        <dbReference type="ARBA" id="ARBA00012483"/>
    </source>
</evidence>
<dbReference type="EC" id="2.3.2.27" evidence="6"/>
<evidence type="ECO:0000256" key="15">
    <source>
        <dbReference type="ARBA" id="ARBA00035390"/>
    </source>
</evidence>
<evidence type="ECO:0000256" key="13">
    <source>
        <dbReference type="ARBA" id="ARBA00023242"/>
    </source>
</evidence>
<feature type="compositionally biased region" description="Basic and acidic residues" evidence="17">
    <location>
        <begin position="433"/>
        <end position="445"/>
    </location>
</feature>
<feature type="compositionally biased region" description="Basic and acidic residues" evidence="17">
    <location>
        <begin position="787"/>
        <end position="801"/>
    </location>
</feature>
<keyword evidence="20" id="KW-1185">Reference proteome</keyword>
<dbReference type="EMBL" id="CAIIXF020000012">
    <property type="protein sequence ID" value="CAH1800992.1"/>
    <property type="molecule type" value="Genomic_DNA"/>
</dbReference>
<evidence type="ECO:0000256" key="7">
    <source>
        <dbReference type="ARBA" id="ARBA00022490"/>
    </source>
</evidence>
<dbReference type="PANTHER" id="PTHR12983:SF9">
    <property type="entry name" value="E3 UBIQUITIN-PROTEIN LIGASE RNF10"/>
    <property type="match status" value="1"/>
</dbReference>
<evidence type="ECO:0000313" key="19">
    <source>
        <dbReference type="EMBL" id="CAH1800992.1"/>
    </source>
</evidence>
<dbReference type="FunFam" id="3.30.40.10:FF:000112">
    <property type="entry name" value="RING finger protein 10"/>
    <property type="match status" value="1"/>
</dbReference>
<evidence type="ECO:0000256" key="16">
    <source>
        <dbReference type="PROSITE-ProRule" id="PRU00175"/>
    </source>
</evidence>
<keyword evidence="13" id="KW-0539">Nucleus</keyword>
<comment type="similarity">
    <text evidence="5">Belongs to the RNF10 family.</text>
</comment>
<dbReference type="Gene3D" id="3.30.40.10">
    <property type="entry name" value="Zinc/RING finger domain, C3HC4 (zinc finger)"/>
    <property type="match status" value="1"/>
</dbReference>
<protein>
    <recommendedName>
        <fullName evidence="14">E3 ubiquitin-protein ligase RNF10</fullName>
        <ecNumber evidence="6">2.3.2.27</ecNumber>
    </recommendedName>
    <alternativeName>
        <fullName evidence="15">RING finger protein 10</fullName>
    </alternativeName>
</protein>
<dbReference type="GO" id="GO:0008270">
    <property type="term" value="F:zinc ion binding"/>
    <property type="evidence" value="ECO:0007669"/>
    <property type="project" value="UniProtKB-KW"/>
</dbReference>
<feature type="compositionally biased region" description="Low complexity" evidence="17">
    <location>
        <begin position="678"/>
        <end position="695"/>
    </location>
</feature>
<evidence type="ECO:0000256" key="1">
    <source>
        <dbReference type="ARBA" id="ARBA00000900"/>
    </source>
</evidence>
<gene>
    <name evidence="19" type="ORF">OFUS_LOCUS24824</name>
</gene>
<feature type="compositionally biased region" description="Low complexity" evidence="17">
    <location>
        <begin position="470"/>
        <end position="480"/>
    </location>
</feature>
<dbReference type="SUPFAM" id="SSF57850">
    <property type="entry name" value="RING/U-box"/>
    <property type="match status" value="1"/>
</dbReference>
<dbReference type="OrthoDB" id="302966at2759"/>
<dbReference type="PROSITE" id="PS00518">
    <property type="entry name" value="ZF_RING_1"/>
    <property type="match status" value="1"/>
</dbReference>
<feature type="compositionally biased region" description="Basic and acidic residues" evidence="17">
    <location>
        <begin position="1"/>
        <end position="11"/>
    </location>
</feature>
<dbReference type="InterPro" id="IPR039739">
    <property type="entry name" value="MAG2/RNF10"/>
</dbReference>
<dbReference type="InterPro" id="IPR017907">
    <property type="entry name" value="Znf_RING_CS"/>
</dbReference>
<dbReference type="GO" id="GO:0045944">
    <property type="term" value="P:positive regulation of transcription by RNA polymerase II"/>
    <property type="evidence" value="ECO:0007669"/>
    <property type="project" value="TreeGrafter"/>
</dbReference>
<evidence type="ECO:0000256" key="5">
    <source>
        <dbReference type="ARBA" id="ARBA00008117"/>
    </source>
</evidence>
<evidence type="ECO:0000256" key="2">
    <source>
        <dbReference type="ARBA" id="ARBA00004123"/>
    </source>
</evidence>
<dbReference type="GO" id="GO:0061630">
    <property type="term" value="F:ubiquitin protein ligase activity"/>
    <property type="evidence" value="ECO:0007669"/>
    <property type="project" value="UniProtKB-EC"/>
</dbReference>
<sequence length="854" mass="94667">MLEETVMEKKPSSRPGSVPPKGNGGLESKKQENGAKFPKQGRRKEGQGGKGRGEPPQGRKTTYPLSNKPGARPRPRGYNGGGQRDEMNLDRRVEPGSALMEGSKKGNGNLNHLLNFTFTPREGAGGMPGNTGWKGRNKWSRKGPKYNKEQFLQANCQFIVKDTGDYTIHAGDPDRLVDWDLIEQVRIFSHEVPSCPICLYPPTAAKITRCGHIYCWSCILHFLSLDEGDKKRNWRKCPICYDYIYQKDLKSVTSFATHHYVAGEKISMKLMKRARGSTYTVPQGQWAEREAKLHTIDDDVDTRFVKLLVASADQVNEKIVSKEKQQLLQQKREEGESLESSFVDAALTDVTSRETSLNVSMAASNEASEMIKGPKLESEVTQADMATQKITPSWGAGGEGSSKTVTEYASAFDDEEASSDHSDNTSHSSICPSEEHENHSLEDQNIHSLKGQGNHSPEGQGNHSPEGQENHSLNSLSNLSQEEVVTKENGTKDDSKASETTENEDMSRQSEEGAMGDKTQHHHNPSTKIPTAMYYFYQAEDGQHIYLHSLNARCLIKEYGSLEQAPEVITAEIIEMEAVSMNEELRRRLKYLNHLPLTCEFQVAELAFKSPSLSKKTLAVFQNELDKRRRMRHRKDRDDKRRNKKITIEENKKMGIQPGLHIPIESRRQFPEYRDSFSESLPSPSSSTSSQEPTPLGSPLGSYLNPNACEFNPSASTHNPSVSANLSGHVTHVGSIDSVSSDLGEQGCTPVSFAQMLKAGHDKPRQWPIKSLSKPVSSVKPQGGGHVRVDSEESDNEDRVPVPEFHASFGDAIQAALDKGKADSQDGSDGTGSKKKKKQGKKKLLFTTSMARNG</sequence>
<reference evidence="19" key="1">
    <citation type="submission" date="2022-03" db="EMBL/GenBank/DDBJ databases">
        <authorList>
            <person name="Martin C."/>
        </authorList>
    </citation>
    <scope>NUCLEOTIDE SEQUENCE</scope>
</reference>
<keyword evidence="9" id="KW-0479">Metal-binding</keyword>
<feature type="compositionally biased region" description="Basic and acidic residues" evidence="17">
    <location>
        <begin position="484"/>
        <end position="511"/>
    </location>
</feature>
<feature type="compositionally biased region" description="Basic and acidic residues" evidence="17">
    <location>
        <begin position="43"/>
        <end position="53"/>
    </location>
</feature>
<dbReference type="SMART" id="SM00184">
    <property type="entry name" value="RING"/>
    <property type="match status" value="1"/>
</dbReference>
<comment type="subcellular location">
    <subcellularLocation>
        <location evidence="3">Cytoplasm</location>
    </subcellularLocation>
    <subcellularLocation>
        <location evidence="2">Nucleus</location>
    </subcellularLocation>
</comment>
<feature type="compositionally biased region" description="Basic and acidic residues" evidence="17">
    <location>
        <begin position="636"/>
        <end position="653"/>
    </location>
</feature>
<keyword evidence="11" id="KW-0833">Ubl conjugation pathway</keyword>
<dbReference type="GO" id="GO:0005634">
    <property type="term" value="C:nucleus"/>
    <property type="evidence" value="ECO:0007669"/>
    <property type="project" value="UniProtKB-SubCell"/>
</dbReference>
<feature type="domain" description="RING-type" evidence="18">
    <location>
        <begin position="195"/>
        <end position="240"/>
    </location>
</feature>
<feature type="compositionally biased region" description="Polar residues" evidence="17">
    <location>
        <begin position="451"/>
        <end position="467"/>
    </location>
</feature>
<feature type="region of interest" description="Disordered" evidence="17">
    <location>
        <begin position="412"/>
        <end position="526"/>
    </location>
</feature>
<feature type="compositionally biased region" description="Low complexity" evidence="17">
    <location>
        <begin position="770"/>
        <end position="781"/>
    </location>
</feature>
<evidence type="ECO:0000256" key="3">
    <source>
        <dbReference type="ARBA" id="ARBA00004496"/>
    </source>
</evidence>
<evidence type="ECO:0000256" key="17">
    <source>
        <dbReference type="SAM" id="MobiDB-lite"/>
    </source>
</evidence>
<keyword evidence="12" id="KW-0862">Zinc</keyword>
<dbReference type="CDD" id="cd16536">
    <property type="entry name" value="RING-HC_RNF10"/>
    <property type="match status" value="1"/>
</dbReference>
<name>A0A8S4Q511_OWEFU</name>
<accession>A0A8S4Q511</accession>
<evidence type="ECO:0000256" key="10">
    <source>
        <dbReference type="ARBA" id="ARBA00022771"/>
    </source>
</evidence>
<dbReference type="AlphaFoldDB" id="A0A8S4Q511"/>